<dbReference type="Proteomes" id="UP000046067">
    <property type="component" value="Unassembled WGS sequence"/>
</dbReference>
<dbReference type="AlphaFoldDB" id="A0A655X8E4"/>
<sequence length="85" mass="9289">MISHITPSISCSDFLKFEMALVSEVSLTNTLPHTLSLISSLVITVLAFSHSNFNIAASRPPKLMILSVVNTSRLSVSKMTWLPSK</sequence>
<evidence type="ECO:0000313" key="2">
    <source>
        <dbReference type="Proteomes" id="UP000046067"/>
    </source>
</evidence>
<gene>
    <name evidence="1" type="ORF">ERS013201_01705</name>
</gene>
<protein>
    <submittedName>
        <fullName evidence="1">Uncharacterized protein</fullName>
    </submittedName>
</protein>
<proteinExistence type="predicted"/>
<organism evidence="1 2">
    <name type="scientific">Vibrio cholerae</name>
    <dbReference type="NCBI Taxonomy" id="666"/>
    <lineage>
        <taxon>Bacteria</taxon>
        <taxon>Pseudomonadati</taxon>
        <taxon>Pseudomonadota</taxon>
        <taxon>Gammaproteobacteria</taxon>
        <taxon>Vibrionales</taxon>
        <taxon>Vibrionaceae</taxon>
        <taxon>Vibrio</taxon>
    </lineage>
</organism>
<dbReference type="EMBL" id="CWQJ01000009">
    <property type="protein sequence ID" value="CSC07568.1"/>
    <property type="molecule type" value="Genomic_DNA"/>
</dbReference>
<evidence type="ECO:0000313" key="1">
    <source>
        <dbReference type="EMBL" id="CSC07568.1"/>
    </source>
</evidence>
<reference evidence="1 2" key="1">
    <citation type="submission" date="2015-07" db="EMBL/GenBank/DDBJ databases">
        <authorList>
            <consortium name="Pathogen Informatics"/>
        </authorList>
    </citation>
    <scope>NUCLEOTIDE SEQUENCE [LARGE SCALE GENOMIC DNA]</scope>
    <source>
        <strain evidence="1 2">A325</strain>
    </source>
</reference>
<name>A0A655X8E4_VIBCL</name>
<accession>A0A655X8E4</accession>